<name>A0A9X3S7B7_9ACTN</name>
<dbReference type="AlphaFoldDB" id="A0A9X3S7B7"/>
<feature type="transmembrane region" description="Helical" evidence="2">
    <location>
        <begin position="259"/>
        <end position="279"/>
    </location>
</feature>
<feature type="transmembrane region" description="Helical" evidence="2">
    <location>
        <begin position="159"/>
        <end position="179"/>
    </location>
</feature>
<protein>
    <submittedName>
        <fullName evidence="4">Threonine/serine exporter family protein</fullName>
    </submittedName>
</protein>
<feature type="transmembrane region" description="Helical" evidence="2">
    <location>
        <begin position="191"/>
        <end position="211"/>
    </location>
</feature>
<feature type="domain" description="Threonine/serine exporter-like N-terminal" evidence="3">
    <location>
        <begin position="8"/>
        <end position="243"/>
    </location>
</feature>
<sequence length="396" mass="39396">MPTTVRELLLELGVAELAAGRPVHEVEAAVCRVGAALGAPDVRSAATPTGIFVSLGASESVGFASVGPQLRFDQAARVEELTGALLAGELDAERALAELRAVREMPPRLRRSLVALALLPQAAGVALVLQPTVASALAATAAALVVAGLDLVADRAQVLRVLTPVLAAFAAGCLVFAAARLDLLDAPLRTALAPIAVLLPGALIVTGMSEVTAGAMVAGAARLAFGAVQVLLLSFGLFLAARVVGIGPDELANTRLDDLGRLATVAGVLLVGVGVYVHLSAPPGALPWLLLVLIVTATVQAAGQEAGGPVLGGFVGGVAAAFTAAVVNRLPHGPPQLAIFLPAFWLLVPGSLGVLSATELAADASTGFATVTAAVAAIIAIALGVLVGGAVGAARR</sequence>
<feature type="transmembrane region" description="Helical" evidence="2">
    <location>
        <begin position="286"/>
        <end position="303"/>
    </location>
</feature>
<keyword evidence="2" id="KW-0472">Membrane</keyword>
<evidence type="ECO:0000313" key="4">
    <source>
        <dbReference type="EMBL" id="MDA0180093.1"/>
    </source>
</evidence>
<keyword evidence="5" id="KW-1185">Reference proteome</keyword>
<accession>A0A9X3S7B7</accession>
<keyword evidence="2" id="KW-1133">Transmembrane helix</keyword>
<evidence type="ECO:0000256" key="2">
    <source>
        <dbReference type="SAM" id="Phobius"/>
    </source>
</evidence>
<dbReference type="PANTHER" id="PTHR31082:SF4">
    <property type="entry name" value="PHEROMONE-REGULATED MEMBRANE PROTEIN 10"/>
    <property type="match status" value="1"/>
</dbReference>
<feature type="transmembrane region" description="Helical" evidence="2">
    <location>
        <begin position="309"/>
        <end position="327"/>
    </location>
</feature>
<dbReference type="RefSeq" id="WP_270024403.1">
    <property type="nucleotide sequence ID" value="NZ_JAPDDP010000009.1"/>
</dbReference>
<evidence type="ECO:0000256" key="1">
    <source>
        <dbReference type="ARBA" id="ARBA00034125"/>
    </source>
</evidence>
<proteinExistence type="inferred from homology"/>
<organism evidence="4 5">
    <name type="scientific">Solirubrobacter phytolaccae</name>
    <dbReference type="NCBI Taxonomy" id="1404360"/>
    <lineage>
        <taxon>Bacteria</taxon>
        <taxon>Bacillati</taxon>
        <taxon>Actinomycetota</taxon>
        <taxon>Thermoleophilia</taxon>
        <taxon>Solirubrobacterales</taxon>
        <taxon>Solirubrobacteraceae</taxon>
        <taxon>Solirubrobacter</taxon>
    </lineage>
</organism>
<dbReference type="InterPro" id="IPR010619">
    <property type="entry name" value="ThrE-like_N"/>
</dbReference>
<feature type="transmembrane region" description="Helical" evidence="2">
    <location>
        <begin position="223"/>
        <end position="247"/>
    </location>
</feature>
<feature type="transmembrane region" description="Helical" evidence="2">
    <location>
        <begin position="368"/>
        <end position="394"/>
    </location>
</feature>
<feature type="transmembrane region" description="Helical" evidence="2">
    <location>
        <begin position="339"/>
        <end position="362"/>
    </location>
</feature>
<reference evidence="4" key="1">
    <citation type="submission" date="2022-10" db="EMBL/GenBank/DDBJ databases">
        <title>The WGS of Solirubrobacter phytolaccae KCTC 29190.</title>
        <authorList>
            <person name="Jiang Z."/>
        </authorList>
    </citation>
    <scope>NUCLEOTIDE SEQUENCE</scope>
    <source>
        <strain evidence="4">KCTC 29190</strain>
    </source>
</reference>
<comment type="similarity">
    <text evidence="1">Belongs to the ThrE exporter (TC 2.A.79) family.</text>
</comment>
<dbReference type="PANTHER" id="PTHR31082">
    <property type="entry name" value="PHEROMONE-REGULATED MEMBRANE PROTEIN 10"/>
    <property type="match status" value="1"/>
</dbReference>
<feature type="transmembrane region" description="Helical" evidence="2">
    <location>
        <begin position="135"/>
        <end position="152"/>
    </location>
</feature>
<dbReference type="EMBL" id="JAPDDP010000009">
    <property type="protein sequence ID" value="MDA0180093.1"/>
    <property type="molecule type" value="Genomic_DNA"/>
</dbReference>
<dbReference type="Pfam" id="PF06738">
    <property type="entry name" value="ThrE"/>
    <property type="match status" value="1"/>
</dbReference>
<evidence type="ECO:0000259" key="3">
    <source>
        <dbReference type="Pfam" id="PF06738"/>
    </source>
</evidence>
<gene>
    <name evidence="4" type="ORF">OJ997_07280</name>
</gene>
<comment type="caution">
    <text evidence="4">The sequence shown here is derived from an EMBL/GenBank/DDBJ whole genome shotgun (WGS) entry which is preliminary data.</text>
</comment>
<dbReference type="InterPro" id="IPR051361">
    <property type="entry name" value="ThrE/Ser_Exporter"/>
</dbReference>
<evidence type="ECO:0000313" key="5">
    <source>
        <dbReference type="Proteomes" id="UP001147653"/>
    </source>
</evidence>
<keyword evidence="2" id="KW-0812">Transmembrane</keyword>
<dbReference type="Proteomes" id="UP001147653">
    <property type="component" value="Unassembled WGS sequence"/>
</dbReference>
<dbReference type="GO" id="GO:0022857">
    <property type="term" value="F:transmembrane transporter activity"/>
    <property type="evidence" value="ECO:0007669"/>
    <property type="project" value="InterPro"/>
</dbReference>